<organism evidence="1 2">
    <name type="scientific">Acaulospora colombiana</name>
    <dbReference type="NCBI Taxonomy" id="27376"/>
    <lineage>
        <taxon>Eukaryota</taxon>
        <taxon>Fungi</taxon>
        <taxon>Fungi incertae sedis</taxon>
        <taxon>Mucoromycota</taxon>
        <taxon>Glomeromycotina</taxon>
        <taxon>Glomeromycetes</taxon>
        <taxon>Diversisporales</taxon>
        <taxon>Acaulosporaceae</taxon>
        <taxon>Acaulospora</taxon>
    </lineage>
</organism>
<dbReference type="Proteomes" id="UP000789525">
    <property type="component" value="Unassembled WGS sequence"/>
</dbReference>
<gene>
    <name evidence="1" type="ORF">ACOLOM_LOCUS1551</name>
</gene>
<feature type="non-terminal residue" evidence="1">
    <location>
        <position position="1"/>
    </location>
</feature>
<dbReference type="EMBL" id="CAJVPT010001858">
    <property type="protein sequence ID" value="CAG8470103.1"/>
    <property type="molecule type" value="Genomic_DNA"/>
</dbReference>
<keyword evidence="2" id="KW-1185">Reference proteome</keyword>
<evidence type="ECO:0000313" key="1">
    <source>
        <dbReference type="EMBL" id="CAG8470103.1"/>
    </source>
</evidence>
<sequence>ILVYQDSMNRSLSSMGDQGIELDADRGTNFMVEDDDSNETEERYDNTSKKTKVLSRKFNKRTYDSFLADKDVTSVFVQNVYLEEEDLNVALYLLSRWMPKIWIWFVGDACEMGKAEWIVVENQWGELSIENVSRKYYGGTILSVFSTSQLDDDDAVKLASLSSDELLRHLHHFDYRYIRFIYNPLLGKFLQNRFSELYTSSDMLPTVNTKTNNLSVVSNVGLNCSPLLHAMATCHSLKLVDNELIGDPLDLKMFEFTNWILEESGQSASRPSSLIETTTGTSPVASSGGMVPTVVRPPGSRQFDLSDVLMNNGERNNEPNAFLEFGIIRTFEFVSSLRRMSVLVKRLRSHTIEVYVKVPENYDELLHYYTHNGFRVIACAFRSFDDLNWIKAQKIKREQVEQDLEFLGIIVFENKLKAETPPVVETLRRAKIRQVMCTGDNVLTAISVSRECGMISKNAKVYVPRFEQRSGNSDSGSSIVWQCLDDQEDLLDSRSLKPIIRSSQPFSEFPFIDPYEYDLAVTGDVFRWIVDYADEITLYRMLIKGQIFARMSPDEKHELVEKLQEIGYCVGFCGDGANDCGALKAADVGLSLSDAEASVAAPFTSRNKDIGCVVEIIK</sequence>
<accession>A0ACA9KF50</accession>
<comment type="caution">
    <text evidence="1">The sequence shown here is derived from an EMBL/GenBank/DDBJ whole genome shotgun (WGS) entry which is preliminary data.</text>
</comment>
<name>A0ACA9KF50_9GLOM</name>
<evidence type="ECO:0000313" key="2">
    <source>
        <dbReference type="Proteomes" id="UP000789525"/>
    </source>
</evidence>
<reference evidence="1" key="1">
    <citation type="submission" date="2021-06" db="EMBL/GenBank/DDBJ databases">
        <authorList>
            <person name="Kallberg Y."/>
            <person name="Tangrot J."/>
            <person name="Rosling A."/>
        </authorList>
    </citation>
    <scope>NUCLEOTIDE SEQUENCE</scope>
    <source>
        <strain evidence="1">CL356</strain>
    </source>
</reference>
<protein>
    <submittedName>
        <fullName evidence="1">3122_t:CDS:1</fullName>
    </submittedName>
</protein>
<proteinExistence type="predicted"/>